<accession>A0ABT6WQ57</accession>
<reference evidence="2 3" key="1">
    <citation type="submission" date="2023-05" db="EMBL/GenBank/DDBJ databases">
        <title>Actinoplanes sp. NEAU-A12 genome sequencing.</title>
        <authorList>
            <person name="Wang Z.-S."/>
        </authorList>
    </citation>
    <scope>NUCLEOTIDE SEQUENCE [LARGE SCALE GENOMIC DNA]</scope>
    <source>
        <strain evidence="2 3">NEAU-A12</strain>
    </source>
</reference>
<keyword evidence="3" id="KW-1185">Reference proteome</keyword>
<gene>
    <name evidence="2" type="ORF">QLQ12_25010</name>
</gene>
<comment type="caution">
    <text evidence="2">The sequence shown here is derived from an EMBL/GenBank/DDBJ whole genome shotgun (WGS) entry which is preliminary data.</text>
</comment>
<feature type="region of interest" description="Disordered" evidence="1">
    <location>
        <begin position="113"/>
        <end position="139"/>
    </location>
</feature>
<dbReference type="RefSeq" id="WP_282762882.1">
    <property type="nucleotide sequence ID" value="NZ_JASCTH010000017.1"/>
</dbReference>
<protein>
    <submittedName>
        <fullName evidence="2">Uncharacterized protein</fullName>
    </submittedName>
</protein>
<evidence type="ECO:0000313" key="2">
    <source>
        <dbReference type="EMBL" id="MDI6101883.1"/>
    </source>
</evidence>
<organism evidence="2 3">
    <name type="scientific">Actinoplanes sandaracinus</name>
    <dbReference type="NCBI Taxonomy" id="3045177"/>
    <lineage>
        <taxon>Bacteria</taxon>
        <taxon>Bacillati</taxon>
        <taxon>Actinomycetota</taxon>
        <taxon>Actinomycetes</taxon>
        <taxon>Micromonosporales</taxon>
        <taxon>Micromonosporaceae</taxon>
        <taxon>Actinoplanes</taxon>
    </lineage>
</organism>
<evidence type="ECO:0000256" key="1">
    <source>
        <dbReference type="SAM" id="MobiDB-lite"/>
    </source>
</evidence>
<dbReference type="EMBL" id="JASCTH010000017">
    <property type="protein sequence ID" value="MDI6101883.1"/>
    <property type="molecule type" value="Genomic_DNA"/>
</dbReference>
<proteinExistence type="predicted"/>
<sequence>MNLRALAVKLHPTAATVSRHQEAIRLIEDRMGHYTDRRDVAACADLIIDHYDRIADILDRSPTARLLTATDAETARTLADAYHAETWYCEDWAQAEERKARLRADWAASARDMEPDEWISGDPARWTPARLDDERKDAP</sequence>
<evidence type="ECO:0000313" key="3">
    <source>
        <dbReference type="Proteomes" id="UP001241758"/>
    </source>
</evidence>
<feature type="compositionally biased region" description="Basic and acidic residues" evidence="1">
    <location>
        <begin position="130"/>
        <end position="139"/>
    </location>
</feature>
<name>A0ABT6WQ57_9ACTN</name>
<dbReference type="Proteomes" id="UP001241758">
    <property type="component" value="Unassembled WGS sequence"/>
</dbReference>